<dbReference type="Gene3D" id="3.40.50.300">
    <property type="entry name" value="P-loop containing nucleotide triphosphate hydrolases"/>
    <property type="match status" value="2"/>
</dbReference>
<keyword evidence="5 15" id="KW-0347">Helicase</keyword>
<evidence type="ECO:0000313" key="16">
    <source>
        <dbReference type="Proteomes" id="UP000288892"/>
    </source>
</evidence>
<dbReference type="GO" id="GO:0005694">
    <property type="term" value="C:chromosome"/>
    <property type="evidence" value="ECO:0007669"/>
    <property type="project" value="TreeGrafter"/>
</dbReference>
<dbReference type="SMART" id="SM00487">
    <property type="entry name" value="DEXDc"/>
    <property type="match status" value="1"/>
</dbReference>
<dbReference type="InterPro" id="IPR002464">
    <property type="entry name" value="DNA/RNA_helicase_DEAH_CS"/>
</dbReference>
<comment type="catalytic activity">
    <reaction evidence="9">
        <text>Couples ATP hydrolysis with the unwinding of duplex DNA by translocating in the 3'-5' direction.</text>
        <dbReference type="EC" id="5.6.2.4"/>
    </reaction>
</comment>
<keyword evidence="2" id="KW-0479">Metal-binding</keyword>
<dbReference type="EC" id="5.6.2.4" evidence="10"/>
<evidence type="ECO:0000256" key="11">
    <source>
        <dbReference type="ARBA" id="ARBA00044535"/>
    </source>
</evidence>
<dbReference type="InterPro" id="IPR014001">
    <property type="entry name" value="Helicase_ATP-bd"/>
</dbReference>
<dbReference type="GO" id="GO:0003677">
    <property type="term" value="F:DNA binding"/>
    <property type="evidence" value="ECO:0007669"/>
    <property type="project" value="UniProtKB-KW"/>
</dbReference>
<evidence type="ECO:0000256" key="3">
    <source>
        <dbReference type="ARBA" id="ARBA00022741"/>
    </source>
</evidence>
<comment type="similarity">
    <text evidence="1">Belongs to the helicase family. RecQ subfamily.</text>
</comment>
<evidence type="ECO:0000256" key="1">
    <source>
        <dbReference type="ARBA" id="ARBA00005446"/>
    </source>
</evidence>
<dbReference type="InterPro" id="IPR011545">
    <property type="entry name" value="DEAD/DEAH_box_helicase_dom"/>
</dbReference>
<evidence type="ECO:0000259" key="13">
    <source>
        <dbReference type="PROSITE" id="PS51192"/>
    </source>
</evidence>
<accession>A0A444JFT1</accession>
<keyword evidence="16" id="KW-1185">Reference proteome</keyword>
<keyword evidence="7" id="KW-0238">DNA-binding</keyword>
<keyword evidence="6" id="KW-0067">ATP-binding</keyword>
<dbReference type="Gene3D" id="1.10.10.10">
    <property type="entry name" value="Winged helix-like DNA-binding domain superfamily/Winged helix DNA-binding domain"/>
    <property type="match status" value="1"/>
</dbReference>
<dbReference type="GO" id="GO:0046872">
    <property type="term" value="F:metal ion binding"/>
    <property type="evidence" value="ECO:0007669"/>
    <property type="project" value="UniProtKB-KW"/>
</dbReference>
<dbReference type="GO" id="GO:0006281">
    <property type="term" value="P:DNA repair"/>
    <property type="evidence" value="ECO:0007669"/>
    <property type="project" value="TreeGrafter"/>
</dbReference>
<keyword evidence="4 15" id="KW-0378">Hydrolase</keyword>
<evidence type="ECO:0000256" key="9">
    <source>
        <dbReference type="ARBA" id="ARBA00034617"/>
    </source>
</evidence>
<evidence type="ECO:0000256" key="4">
    <source>
        <dbReference type="ARBA" id="ARBA00022801"/>
    </source>
</evidence>
<evidence type="ECO:0000256" key="12">
    <source>
        <dbReference type="ARBA" id="ARBA00044550"/>
    </source>
</evidence>
<feature type="domain" description="Helicase ATP-binding" evidence="13">
    <location>
        <begin position="32"/>
        <end position="200"/>
    </location>
</feature>
<dbReference type="Pfam" id="PF16124">
    <property type="entry name" value="RecQ_Zn_bind"/>
    <property type="match status" value="1"/>
</dbReference>
<dbReference type="GO" id="GO:0005737">
    <property type="term" value="C:cytoplasm"/>
    <property type="evidence" value="ECO:0007669"/>
    <property type="project" value="TreeGrafter"/>
</dbReference>
<dbReference type="GO" id="GO:0009378">
    <property type="term" value="F:four-way junction helicase activity"/>
    <property type="evidence" value="ECO:0007669"/>
    <property type="project" value="TreeGrafter"/>
</dbReference>
<dbReference type="Pfam" id="PF00270">
    <property type="entry name" value="DEAD"/>
    <property type="match status" value="1"/>
</dbReference>
<dbReference type="InterPro" id="IPR036388">
    <property type="entry name" value="WH-like_DNA-bd_sf"/>
</dbReference>
<evidence type="ECO:0000259" key="14">
    <source>
        <dbReference type="PROSITE" id="PS51194"/>
    </source>
</evidence>
<keyword evidence="8" id="KW-0413">Isomerase</keyword>
<organism evidence="15 16">
    <name type="scientific">Candidatus Electrothrix marina</name>
    <dbReference type="NCBI Taxonomy" id="1859130"/>
    <lineage>
        <taxon>Bacteria</taxon>
        <taxon>Pseudomonadati</taxon>
        <taxon>Thermodesulfobacteriota</taxon>
        <taxon>Desulfobulbia</taxon>
        <taxon>Desulfobulbales</taxon>
        <taxon>Desulfobulbaceae</taxon>
        <taxon>Candidatus Electrothrix</taxon>
    </lineage>
</organism>
<feature type="domain" description="Helicase C-terminal" evidence="14">
    <location>
        <begin position="224"/>
        <end position="379"/>
    </location>
</feature>
<evidence type="ECO:0000256" key="5">
    <source>
        <dbReference type="ARBA" id="ARBA00022806"/>
    </source>
</evidence>
<dbReference type="InterPro" id="IPR032284">
    <property type="entry name" value="RecQ_Zn-bd"/>
</dbReference>
<dbReference type="AlphaFoldDB" id="A0A444JFT1"/>
<dbReference type="GO" id="GO:0043138">
    <property type="term" value="F:3'-5' DNA helicase activity"/>
    <property type="evidence" value="ECO:0007669"/>
    <property type="project" value="UniProtKB-EC"/>
</dbReference>
<dbReference type="PROSITE" id="PS51192">
    <property type="entry name" value="HELICASE_ATP_BIND_1"/>
    <property type="match status" value="1"/>
</dbReference>
<evidence type="ECO:0000256" key="2">
    <source>
        <dbReference type="ARBA" id="ARBA00022723"/>
    </source>
</evidence>
<dbReference type="InterPro" id="IPR001650">
    <property type="entry name" value="Helicase_C-like"/>
</dbReference>
<dbReference type="PANTHER" id="PTHR13710:SF105">
    <property type="entry name" value="ATP-DEPENDENT DNA HELICASE Q1"/>
    <property type="match status" value="1"/>
</dbReference>
<dbReference type="InterPro" id="IPR027417">
    <property type="entry name" value="P-loop_NTPase"/>
</dbReference>
<dbReference type="PROSITE" id="PS51194">
    <property type="entry name" value="HELICASE_CTER"/>
    <property type="match status" value="1"/>
</dbReference>
<dbReference type="NCBIfam" id="TIGR00614">
    <property type="entry name" value="recQ_fam"/>
    <property type="match status" value="1"/>
</dbReference>
<dbReference type="InterPro" id="IPR004589">
    <property type="entry name" value="DNA_helicase_ATP-dep_RecQ"/>
</dbReference>
<dbReference type="SMART" id="SM00490">
    <property type="entry name" value="HELICc"/>
    <property type="match status" value="1"/>
</dbReference>
<dbReference type="GO" id="GO:0016787">
    <property type="term" value="F:hydrolase activity"/>
    <property type="evidence" value="ECO:0007669"/>
    <property type="project" value="UniProtKB-KW"/>
</dbReference>
<dbReference type="Pfam" id="PF00271">
    <property type="entry name" value="Helicase_C"/>
    <property type="match status" value="1"/>
</dbReference>
<evidence type="ECO:0000256" key="6">
    <source>
        <dbReference type="ARBA" id="ARBA00022840"/>
    </source>
</evidence>
<dbReference type="GO" id="GO:0006310">
    <property type="term" value="P:DNA recombination"/>
    <property type="evidence" value="ECO:0007669"/>
    <property type="project" value="InterPro"/>
</dbReference>
<evidence type="ECO:0000313" key="15">
    <source>
        <dbReference type="EMBL" id="RWX51877.1"/>
    </source>
</evidence>
<dbReference type="FunFam" id="3.40.50.300:FF:001389">
    <property type="entry name" value="ATP-dependent DNA helicase RecQ"/>
    <property type="match status" value="1"/>
</dbReference>
<keyword evidence="3" id="KW-0547">Nucleotide-binding</keyword>
<sequence length="655" mass="72089">MTILTSMKSSPEETLQQIFGFDAFLPGQEAVIAAVLAGRSALAIFPTGQGKSLCYQLPALHLPGLTLVVSPLMALMKDQVDFLIGKGIAAARLDSSLDFSEVNAIYDRLHRNELKLLYVAPERFANERFVALIARLRLSLLVIDEAHCISEWGHNFRPDYLKLAELAKTFAVPAVLGLTATATPKVAADIRQSFAVADADCIQTGFYRPNLTLLFEPAEDPDQALVDRLRELEEPDVVGGVGGPTIVYVTLQQTAMQVAALLAKEGFPAKPYHAGMKDEQRQAVQDWFMASDKAIVVATIAFGMGIDKSNIRAVFHYNLPKSLENYAQEIGRAGRDGLPSTCIMLGNGNDLHVLENFVYGDTPEPGHVPEFVDHILGQEAVFSCSIYELSGLFDMRPLVVKTLLTYLELEGLLASTGPFYSSYSFKPLRPSAEILPRFDAERQEFLRKILSCAVKQKIWFSIDLDEAAQRTGSPRKRVITALDYLEQQGDLVLKVSGARLGFRKLAADHLDIAVLKDGLVKRFAQRERSDLDRLGLVVDLVNQAGCKTGFLLRYFGEEPADACGHCSFCLHGENAQISGRASDAGVPEQKELAEALQQLRAEYPQVLASPRQITRLLCGLSSPGLTRNKLSKHELFGKLDKYPFAEVMEWVGGTL</sequence>
<dbReference type="GO" id="GO:0005524">
    <property type="term" value="F:ATP binding"/>
    <property type="evidence" value="ECO:0007669"/>
    <property type="project" value="UniProtKB-KW"/>
</dbReference>
<evidence type="ECO:0000256" key="10">
    <source>
        <dbReference type="ARBA" id="ARBA00034808"/>
    </source>
</evidence>
<name>A0A444JFT1_9BACT</name>
<gene>
    <name evidence="15" type="ORF">VU01_10695</name>
</gene>
<proteinExistence type="inferred from homology"/>
<dbReference type="SUPFAM" id="SSF52540">
    <property type="entry name" value="P-loop containing nucleoside triphosphate hydrolases"/>
    <property type="match status" value="1"/>
</dbReference>
<protein>
    <recommendedName>
        <fullName evidence="11">ATP-dependent DNA helicase RecQ</fullName>
        <ecNumber evidence="10">5.6.2.4</ecNumber>
    </recommendedName>
    <alternativeName>
        <fullName evidence="12">DNA 3'-5' helicase RecQ</fullName>
    </alternativeName>
</protein>
<comment type="caution">
    <text evidence="15">The sequence shown here is derived from an EMBL/GenBank/DDBJ whole genome shotgun (WGS) entry which is preliminary data.</text>
</comment>
<evidence type="ECO:0000256" key="8">
    <source>
        <dbReference type="ARBA" id="ARBA00023235"/>
    </source>
</evidence>
<dbReference type="PANTHER" id="PTHR13710">
    <property type="entry name" value="DNA HELICASE RECQ FAMILY MEMBER"/>
    <property type="match status" value="1"/>
</dbReference>
<reference evidence="15 16" key="1">
    <citation type="submission" date="2017-01" db="EMBL/GenBank/DDBJ databases">
        <title>The cable genome- insights into the physiology and evolution of filamentous bacteria capable of sulfide oxidation via long distance electron transfer.</title>
        <authorList>
            <person name="Schreiber L."/>
            <person name="Bjerg J.T."/>
            <person name="Boggild A."/>
            <person name="Van De Vossenberg J."/>
            <person name="Meysman F."/>
            <person name="Nielsen L.P."/>
            <person name="Schramm A."/>
            <person name="Kjeldsen K.U."/>
        </authorList>
    </citation>
    <scope>NUCLEOTIDE SEQUENCE [LARGE SCALE GENOMIC DNA]</scope>
    <source>
        <strain evidence="15">A5</strain>
    </source>
</reference>
<dbReference type="PROSITE" id="PS00690">
    <property type="entry name" value="DEAH_ATP_HELICASE"/>
    <property type="match status" value="1"/>
</dbReference>
<evidence type="ECO:0000256" key="7">
    <source>
        <dbReference type="ARBA" id="ARBA00023125"/>
    </source>
</evidence>
<dbReference type="Proteomes" id="UP000288892">
    <property type="component" value="Unassembled WGS sequence"/>
</dbReference>
<dbReference type="EMBL" id="MTKS01000069">
    <property type="protein sequence ID" value="RWX51877.1"/>
    <property type="molecule type" value="Genomic_DNA"/>
</dbReference>
<dbReference type="CDD" id="cd17920">
    <property type="entry name" value="DEXHc_RecQ"/>
    <property type="match status" value="1"/>
</dbReference>